<accession>A0ACA9M2P4</accession>
<organism evidence="1 2">
    <name type="scientific">Acaulospora colombiana</name>
    <dbReference type="NCBI Taxonomy" id="27376"/>
    <lineage>
        <taxon>Eukaryota</taxon>
        <taxon>Fungi</taxon>
        <taxon>Fungi incertae sedis</taxon>
        <taxon>Mucoromycota</taxon>
        <taxon>Glomeromycotina</taxon>
        <taxon>Glomeromycetes</taxon>
        <taxon>Diversisporales</taxon>
        <taxon>Acaulosporaceae</taxon>
        <taxon>Acaulospora</taxon>
    </lineage>
</organism>
<gene>
    <name evidence="1" type="ORF">ACOLOM_LOCUS5324</name>
</gene>
<reference evidence="1" key="1">
    <citation type="submission" date="2021-06" db="EMBL/GenBank/DDBJ databases">
        <authorList>
            <person name="Kallberg Y."/>
            <person name="Tangrot J."/>
            <person name="Rosling A."/>
        </authorList>
    </citation>
    <scope>NUCLEOTIDE SEQUENCE</scope>
    <source>
        <strain evidence="1">CL356</strain>
    </source>
</reference>
<comment type="caution">
    <text evidence="1">The sequence shown here is derived from an EMBL/GenBank/DDBJ whole genome shotgun (WGS) entry which is preliminary data.</text>
</comment>
<keyword evidence="2" id="KW-1185">Reference proteome</keyword>
<name>A0ACA9M2P4_9GLOM</name>
<dbReference type="Proteomes" id="UP000789525">
    <property type="component" value="Unassembled WGS sequence"/>
</dbReference>
<sequence>MEREEWVIELDYKTVRSFFDPLIDRIVELIRQTNSSVSCSVIFLIGEFSESRYLQSRIRDHFENIVKHISVPSQPTCAVVRGATEYGLRNNSSTVNATTEINVLLLGETGVGKSTFINAFANYLRYDTLDDARYGDMAVLIPSQFTIMDENFESNQVKIGDNDLNEQTEKKGMSATQGCNSYVFPVDNDKSVRLIDTPGIGDTRGIEKDAENFGNILRYNGHYEHLNGICILLKPNNARLNVVFKYCVQELLTHLHKGAKDNIVFCFTNARSPFYRPGDTLPTLREQLSNLKDRSNIEIKTDKNTMYCFDNESFRFLAALRENMKFSEDDIKNFSESWKKSVQESWRLFKHITSLQPHRTEETLSLNNVRKNVMILSKPLAEIGQLIQVNISIIRDQQKEIENSSQSIEDLRKRLYTTLLDLNPKNLDNPRTVCTSERCTKTITVEGTIKKVDYITHCHTRCYLRNVEPNVVNNAALRKCSAMNGENCKECSCHWSNHMHVTYENEHIIKKVIDSNVEKQIKEKRSYQDLKKAIIDDKEKYINRQKNEQKKINDINIKLAQFLRQNAIAAYNDTYSDYLDHFIKEEKIKKNSDPSIYDDRILSGLEDLKREYSEKIAIIKKAIETNDRSVAQISLREIHLIEQELYELPLNGQTLRRIKIEAERGQSAMIIHKEKRYVSLATKFWNKIFN</sequence>
<dbReference type="EMBL" id="CAJVPT010009616">
    <property type="protein sequence ID" value="CAG8563392.1"/>
    <property type="molecule type" value="Genomic_DNA"/>
</dbReference>
<evidence type="ECO:0000313" key="2">
    <source>
        <dbReference type="Proteomes" id="UP000789525"/>
    </source>
</evidence>
<proteinExistence type="predicted"/>
<protein>
    <submittedName>
        <fullName evidence="1">2242_t:CDS:1</fullName>
    </submittedName>
</protein>
<evidence type="ECO:0000313" key="1">
    <source>
        <dbReference type="EMBL" id="CAG8563392.1"/>
    </source>
</evidence>